<reference evidence="2 3" key="1">
    <citation type="journal article" date="2016" name="Mol. Biol. Evol.">
        <title>Comparative Genomics of Early-Diverging Mushroom-Forming Fungi Provides Insights into the Origins of Lignocellulose Decay Capabilities.</title>
        <authorList>
            <person name="Nagy L.G."/>
            <person name="Riley R."/>
            <person name="Tritt A."/>
            <person name="Adam C."/>
            <person name="Daum C."/>
            <person name="Floudas D."/>
            <person name="Sun H."/>
            <person name="Yadav J.S."/>
            <person name="Pangilinan J."/>
            <person name="Larsson K.H."/>
            <person name="Matsuura K."/>
            <person name="Barry K."/>
            <person name="Labutti K."/>
            <person name="Kuo R."/>
            <person name="Ohm R.A."/>
            <person name="Bhattacharya S.S."/>
            <person name="Shirouzu T."/>
            <person name="Yoshinaga Y."/>
            <person name="Martin F.M."/>
            <person name="Grigoriev I.V."/>
            <person name="Hibbett D.S."/>
        </authorList>
    </citation>
    <scope>NUCLEOTIDE SEQUENCE [LARGE SCALE GENOMIC DNA]</scope>
    <source>
        <strain evidence="2 3">HHB9708</strain>
    </source>
</reference>
<name>A0A164YUT7_9AGAM</name>
<protein>
    <recommendedName>
        <fullName evidence="1">Fungal-type protein kinase domain-containing protein</fullName>
    </recommendedName>
</protein>
<dbReference type="OrthoDB" id="5584477at2759"/>
<dbReference type="PANTHER" id="PTHR38248">
    <property type="entry name" value="FUNK1 6"/>
    <property type="match status" value="1"/>
</dbReference>
<dbReference type="InterPro" id="IPR011009">
    <property type="entry name" value="Kinase-like_dom_sf"/>
</dbReference>
<organism evidence="2 3">
    <name type="scientific">Sistotremastrum niveocremeum HHB9708</name>
    <dbReference type="NCBI Taxonomy" id="1314777"/>
    <lineage>
        <taxon>Eukaryota</taxon>
        <taxon>Fungi</taxon>
        <taxon>Dikarya</taxon>
        <taxon>Basidiomycota</taxon>
        <taxon>Agaricomycotina</taxon>
        <taxon>Agaricomycetes</taxon>
        <taxon>Sistotremastrales</taxon>
        <taxon>Sistotremastraceae</taxon>
        <taxon>Sertulicium</taxon>
        <taxon>Sertulicium niveocremeum</taxon>
    </lineage>
</organism>
<evidence type="ECO:0000313" key="2">
    <source>
        <dbReference type="EMBL" id="KZS97257.1"/>
    </source>
</evidence>
<dbReference type="AlphaFoldDB" id="A0A164YUT7"/>
<proteinExistence type="predicted"/>
<gene>
    <name evidence="2" type="ORF">SISNIDRAFT_482186</name>
</gene>
<feature type="domain" description="Fungal-type protein kinase" evidence="1">
    <location>
        <begin position="130"/>
        <end position="269"/>
    </location>
</feature>
<dbReference type="InterPro" id="IPR040976">
    <property type="entry name" value="Pkinase_fungal"/>
</dbReference>
<accession>A0A164YUT7</accession>
<dbReference type="EMBL" id="KV419397">
    <property type="protein sequence ID" value="KZS97257.1"/>
    <property type="molecule type" value="Genomic_DNA"/>
</dbReference>
<dbReference type="Gene3D" id="1.10.510.10">
    <property type="entry name" value="Transferase(Phosphotransferase) domain 1"/>
    <property type="match status" value="1"/>
</dbReference>
<evidence type="ECO:0000259" key="1">
    <source>
        <dbReference type="Pfam" id="PF17667"/>
    </source>
</evidence>
<keyword evidence="3" id="KW-1185">Reference proteome</keyword>
<dbReference type="Proteomes" id="UP000076722">
    <property type="component" value="Unassembled WGS sequence"/>
</dbReference>
<dbReference type="Pfam" id="PF17667">
    <property type="entry name" value="Pkinase_fungal"/>
    <property type="match status" value="1"/>
</dbReference>
<sequence>MALEKARLGSEIDFVGSVQLALGKKRCQGMSNDIDAQCPIQSNGRLGTLPYMALWLLGRLTFSDNQTFPHSALQDLESFMWIIILIIMVRVPTSEMAQWPQNLGLQDTQSHRVYRKGMAGTIVDMHEGTIGLPITNVSGPRQLFVATAHTVVGHYIVHKGGWLHRDVSIGNIMLLKRPIQRPRVTDLGDQVTAETSKLCQAMLIDADHVVRWWDRDHVRAEHRSGTLPYLSLRLLHRWIVSDKSQDTTFKMPHSAMDDLESFVWVIFHVIIIFVPTRSRKEWLAEISSQDRVHHLSFRRGLRTSIDYELNEAPEYRDAALAPFVPFLSRLFALAEHGQNATRVFETPGSSPQITQGKVLDTCNRFYREFLAILFEGAATLPET</sequence>
<dbReference type="PANTHER" id="PTHR38248:SF2">
    <property type="entry name" value="FUNK1 11"/>
    <property type="match status" value="1"/>
</dbReference>
<dbReference type="SUPFAM" id="SSF56112">
    <property type="entry name" value="Protein kinase-like (PK-like)"/>
    <property type="match status" value="1"/>
</dbReference>
<evidence type="ECO:0000313" key="3">
    <source>
        <dbReference type="Proteomes" id="UP000076722"/>
    </source>
</evidence>